<dbReference type="GO" id="GO:0005634">
    <property type="term" value="C:nucleus"/>
    <property type="evidence" value="ECO:0007669"/>
    <property type="project" value="InterPro"/>
</dbReference>
<dbReference type="STRING" id="686832.A0A0C2Y3M0"/>
<evidence type="ECO:0000256" key="4">
    <source>
        <dbReference type="ARBA" id="ARBA00022829"/>
    </source>
</evidence>
<dbReference type="GO" id="GO:0051307">
    <property type="term" value="P:meiotic chromosome separation"/>
    <property type="evidence" value="ECO:0007669"/>
    <property type="project" value="TreeGrafter"/>
</dbReference>
<comment type="catalytic activity">
    <reaction evidence="1">
        <text>All bonds known to be hydrolyzed by this endopeptidase have arginine in P1 and an acidic residue in P4. P6 is often occupied by an acidic residue or by a hydroxy-amino-acid residue, the phosphorylation of which enhances cleavage.</text>
        <dbReference type="EC" id="3.4.22.49"/>
    </reaction>
</comment>
<dbReference type="GO" id="GO:0072686">
    <property type="term" value="C:mitotic spindle"/>
    <property type="evidence" value="ECO:0007669"/>
    <property type="project" value="TreeGrafter"/>
</dbReference>
<feature type="region of interest" description="Disordered" evidence="5">
    <location>
        <begin position="908"/>
        <end position="964"/>
    </location>
</feature>
<dbReference type="InterPro" id="IPR011990">
    <property type="entry name" value="TPR-like_helical_dom_sf"/>
</dbReference>
<feature type="region of interest" description="Disordered" evidence="5">
    <location>
        <begin position="1211"/>
        <end position="1232"/>
    </location>
</feature>
<dbReference type="GO" id="GO:0044732">
    <property type="term" value="C:mitotic spindle pole body"/>
    <property type="evidence" value="ECO:0007669"/>
    <property type="project" value="TreeGrafter"/>
</dbReference>
<evidence type="ECO:0000259" key="6">
    <source>
        <dbReference type="PROSITE" id="PS51700"/>
    </source>
</evidence>
<reference evidence="7 8" key="1">
    <citation type="submission" date="2014-04" db="EMBL/GenBank/DDBJ databases">
        <authorList>
            <consortium name="DOE Joint Genome Institute"/>
            <person name="Kuo A."/>
            <person name="Gay G."/>
            <person name="Dore J."/>
            <person name="Kohler A."/>
            <person name="Nagy L.G."/>
            <person name="Floudas D."/>
            <person name="Copeland A."/>
            <person name="Barry K.W."/>
            <person name="Cichocki N."/>
            <person name="Veneault-Fourrey C."/>
            <person name="LaButti K."/>
            <person name="Lindquist E.A."/>
            <person name="Lipzen A."/>
            <person name="Lundell T."/>
            <person name="Morin E."/>
            <person name="Murat C."/>
            <person name="Sun H."/>
            <person name="Tunlid A."/>
            <person name="Henrissat B."/>
            <person name="Grigoriev I.V."/>
            <person name="Hibbett D.S."/>
            <person name="Martin F."/>
            <person name="Nordberg H.P."/>
            <person name="Cantor M.N."/>
            <person name="Hua S.X."/>
        </authorList>
    </citation>
    <scope>NUCLEOTIDE SEQUENCE [LARGE SCALE GENOMIC DNA]</scope>
    <source>
        <strain evidence="8">h7</strain>
    </source>
</reference>
<dbReference type="EMBL" id="KN831816">
    <property type="protein sequence ID" value="KIM35662.1"/>
    <property type="molecule type" value="Genomic_DNA"/>
</dbReference>
<dbReference type="SMART" id="SM00028">
    <property type="entry name" value="TPR"/>
    <property type="match status" value="6"/>
</dbReference>
<feature type="region of interest" description="Disordered" evidence="5">
    <location>
        <begin position="376"/>
        <end position="398"/>
    </location>
</feature>
<dbReference type="EC" id="3.4.22.49" evidence="2"/>
<dbReference type="OrthoDB" id="10255632at2759"/>
<evidence type="ECO:0000256" key="3">
    <source>
        <dbReference type="ARBA" id="ARBA00022801"/>
    </source>
</evidence>
<feature type="domain" description="Peptidase C50" evidence="6">
    <location>
        <begin position="1960"/>
        <end position="2057"/>
    </location>
</feature>
<proteinExistence type="predicted"/>
<dbReference type="GO" id="GO:0006508">
    <property type="term" value="P:proteolysis"/>
    <property type="evidence" value="ECO:0007669"/>
    <property type="project" value="InterPro"/>
</dbReference>
<dbReference type="PANTHER" id="PTHR12792:SF0">
    <property type="entry name" value="SEPARIN"/>
    <property type="match status" value="1"/>
</dbReference>
<dbReference type="Proteomes" id="UP000053424">
    <property type="component" value="Unassembled WGS sequence"/>
</dbReference>
<dbReference type="Pfam" id="PF03568">
    <property type="entry name" value="Separin_C"/>
    <property type="match status" value="1"/>
</dbReference>
<keyword evidence="8" id="KW-1185">Reference proteome</keyword>
<dbReference type="PANTHER" id="PTHR12792">
    <property type="entry name" value="EXTRA SPINDLE POLES 1-RELATED"/>
    <property type="match status" value="1"/>
</dbReference>
<evidence type="ECO:0000256" key="1">
    <source>
        <dbReference type="ARBA" id="ARBA00000451"/>
    </source>
</evidence>
<evidence type="ECO:0000256" key="5">
    <source>
        <dbReference type="SAM" id="MobiDB-lite"/>
    </source>
</evidence>
<gene>
    <name evidence="7" type="ORF">M413DRAFT_428512</name>
</gene>
<dbReference type="Gene3D" id="1.25.40.10">
    <property type="entry name" value="Tetratricopeptide repeat domain"/>
    <property type="match status" value="1"/>
</dbReference>
<protein>
    <recommendedName>
        <fullName evidence="2">separase</fullName>
        <ecNumber evidence="2">3.4.22.49</ecNumber>
    </recommendedName>
</protein>
<dbReference type="HOGENOM" id="CLU_000777_0_0_1"/>
<evidence type="ECO:0000313" key="8">
    <source>
        <dbReference type="Proteomes" id="UP000053424"/>
    </source>
</evidence>
<dbReference type="InterPro" id="IPR019734">
    <property type="entry name" value="TPR_rpt"/>
</dbReference>
<dbReference type="GO" id="GO:0004197">
    <property type="term" value="F:cysteine-type endopeptidase activity"/>
    <property type="evidence" value="ECO:0007669"/>
    <property type="project" value="InterPro"/>
</dbReference>
<dbReference type="GO" id="GO:0005737">
    <property type="term" value="C:cytoplasm"/>
    <property type="evidence" value="ECO:0007669"/>
    <property type="project" value="TreeGrafter"/>
</dbReference>
<organism evidence="7 8">
    <name type="scientific">Hebeloma cylindrosporum</name>
    <dbReference type="NCBI Taxonomy" id="76867"/>
    <lineage>
        <taxon>Eukaryota</taxon>
        <taxon>Fungi</taxon>
        <taxon>Dikarya</taxon>
        <taxon>Basidiomycota</taxon>
        <taxon>Agaricomycotina</taxon>
        <taxon>Agaricomycetes</taxon>
        <taxon>Agaricomycetidae</taxon>
        <taxon>Agaricales</taxon>
        <taxon>Agaricineae</taxon>
        <taxon>Hymenogastraceae</taxon>
        <taxon>Hebeloma</taxon>
    </lineage>
</organism>
<keyword evidence="3" id="KW-0378">Hydrolase</keyword>
<accession>A0A0C2Y3M0</accession>
<dbReference type="SUPFAM" id="SSF48452">
    <property type="entry name" value="TPR-like"/>
    <property type="match status" value="2"/>
</dbReference>
<evidence type="ECO:0000313" key="7">
    <source>
        <dbReference type="EMBL" id="KIM35662.1"/>
    </source>
</evidence>
<reference evidence="8" key="2">
    <citation type="submission" date="2015-01" db="EMBL/GenBank/DDBJ databases">
        <title>Evolutionary Origins and Diversification of the Mycorrhizal Mutualists.</title>
        <authorList>
            <consortium name="DOE Joint Genome Institute"/>
            <consortium name="Mycorrhizal Genomics Consortium"/>
            <person name="Kohler A."/>
            <person name="Kuo A."/>
            <person name="Nagy L.G."/>
            <person name="Floudas D."/>
            <person name="Copeland A."/>
            <person name="Barry K.W."/>
            <person name="Cichocki N."/>
            <person name="Veneault-Fourrey C."/>
            <person name="LaButti K."/>
            <person name="Lindquist E.A."/>
            <person name="Lipzen A."/>
            <person name="Lundell T."/>
            <person name="Morin E."/>
            <person name="Murat C."/>
            <person name="Riley R."/>
            <person name="Ohm R."/>
            <person name="Sun H."/>
            <person name="Tunlid A."/>
            <person name="Henrissat B."/>
            <person name="Grigoriev I.V."/>
            <person name="Hibbett D.S."/>
            <person name="Martin F."/>
        </authorList>
    </citation>
    <scope>NUCLEOTIDE SEQUENCE [LARGE SCALE GENOMIC DNA]</scope>
    <source>
        <strain evidence="8">h7</strain>
    </source>
</reference>
<sequence length="2146" mass="235966">MATTSRQVQSRKPLKATKIGSVTADQLANEFATKLNVGSGKGKQKAGEGDSKLLSMRSVNAASQALTQVVQAGWKKSSSDASKATLSSVNSSASAAAKGLSSLRKICPGDLDVERAASSVIGKLVALEMFEPAETALSEMRPRICQLINVVHHEDSLLSIPEPSSPLSNPIILNLISTYLLHVLIVKTRPDKATSKSIEELASSLASPTTRSLLHWFPNFTSLPVKHTDYLLTRAYAALTKLCSSFSTTSNKSDPKFKVQVPSAESLFTLRAYALRCLCHTSPGVIQPGTFWDQVTSFAVTLAKASSKASEDRVTRLVLDAYSEISSLAMKRSDRETFTGVDVKGFVAFCDHWTSFAKRAGDICLLQNIGLLMQPHAQTSSSSPRADSSTKVALDPPQIDDRSPQAIILEGPKFEGLVSSTSKVTALLRTSATLPLLLQPVTTTKEGRSKDEDAASRICGKVDRAFEKMRRHSIKFIESNTSTPASTSSSRGIVILVRELLVECVSALESVSTSPTLSGASMRDVLTRTLDTLFVLSRTGLIVNDPTTFVPAFEHMSRATRILDSIPPDRFPLSPIEETVDIANYTRCVSGAFYNLAGSLYQVSKYGNAVPFLVQSCELGGKALRLPRIQPRVPNEAREMEWSQLEEQLFRRWELLAVCYSKNGDRKNAHFAFKQAIHKFPFHSSGLLAQTDNMAPDSLFGASSSSAVKQLVGLVDRVSYLGACELLLPPEGVSLLTAISASSETASHNADSAALNPGLTGALLERQLDSLEPSRWKDGLRGVFIQLLKDSLQVYSVSTSSDAEQMPVRRARVLIRCMEFAYPDQGSDACSDIGCGSVQEMASQIEDLALRQDLGRDTSLAHYLLQYRISAHLWVSLHAHRRADPQQYTIMSQQAEAACRLMRQLLTQGSQRSPKISRKGVSPKAVAKSPKLSKASKVVSPPRTRVTRQRVPAAPRKPAAVGKTRAVMKPVTPKPRSRTALQPVSFNTNVNQTPPRRSVDGTQTVKATLVFDNFDQFFSLLQLVTRILGLLSLVLPKAHLLDVTRKMAQRHFETNNALAHEYVTLGKMKRALMIFNQALEIVRRGEASDEVSVRFLLRFAESLAVIEDVPKSSSVYLEALERSRQLDLEQRAQSTQQRIHARAKMLEIAATAAHVFALVQHTKGDGCTSLKGLLQSLRLWNRAVETLARLNPPTRNANSSTEADPFEMSDLKEALPGSTPTQTSVTKKGIPRRPPIDGMEWRISEGLLSTIFALTEVYYLRGSAREAEYFARQAVELAEALNVPAVHARALARRGEVQLHMNNLEDAWASISQAAELVCDSPGIDTAEIRRLKAEYSARMTENGEEQGGIVAFEETVAMLEDLDAGFRPRRSFGASPGAKDHHEVLAPDVLASLISHQLWLLRDDVGEDFNILLEKLIALSRSSRSKAEQNILMAKLTLHGVYGRFRADMFLSSLTESTIAVPMGMGSRTEIRLPTLPSVEVLDALANAEKLLWAHVGMAATTGNVIKIRETAMSLVLISAFRTSLGDRTIDGPAIMAALMDVSAALSLRHDMLEAIGHKFLPKQPVNDLQWPLLSADGTHLPQSPEATKFALETDSDDDDDDSTSKLEVIQNYWNTIRTKHQSQVLNPSSLTSLEAAGLPDTWTIINISVTPDKGTLFISRQDGGVQTNEPLVFCIPLKGRRDHGNGDDEEEHLTFEGAIKELQDIVRSSDECTKSAVNIKADDEEARVSWWKQRGELDLRMKQLLENIEYCWLGAFKAILSPRPDISAEATSELRGQFEKIFHRCLHVKEKKPKPKGSAHKKSVSQAQTFAATQFGLDDCIVKCFSTLSPKCRDEELEDLVYFILDLYQFHGVPIAIAEVDIDQVVVDLRMMLEEYNAKTTKQIKPSPASKAVDEHLFLVLDKNVQGLPWESLPILRGRSVSRVPGVQFLLDRLAFAKCKRDSAGQPHDPRFGAAIDPRKGYYILNPSKDLGKTEERFRDWAQDMKKAGWGGVVGQAISEQQFINALETQDLVVYFGHGGGEQSARSHRIRSLSTCAATMLWGCSSGALREMGDFDRTGTPYNYMLAGCPTLVANLWDVTDKDIDKLSQSVFDKLHLTGKDVSQQKRSRDPVSLVAAVAQSRDSCKLKYLTGAAPVVYGIPFYL</sequence>
<evidence type="ECO:0000256" key="2">
    <source>
        <dbReference type="ARBA" id="ARBA00012489"/>
    </source>
</evidence>
<feature type="compositionally biased region" description="Low complexity" evidence="5">
    <location>
        <begin position="938"/>
        <end position="961"/>
    </location>
</feature>
<dbReference type="PROSITE" id="PS51700">
    <property type="entry name" value="SEPARIN"/>
    <property type="match status" value="1"/>
</dbReference>
<dbReference type="InterPro" id="IPR005314">
    <property type="entry name" value="Peptidase_C50"/>
</dbReference>
<dbReference type="InterPro" id="IPR030397">
    <property type="entry name" value="SEPARIN_core_dom"/>
</dbReference>
<keyword evidence="4" id="KW-0159">Chromosome partition</keyword>
<name>A0A0C2Y3M0_HEBCY</name>
<feature type="compositionally biased region" description="Low complexity" evidence="5">
    <location>
        <begin position="380"/>
        <end position="389"/>
    </location>
</feature>